<protein>
    <submittedName>
        <fullName evidence="8">Amino acid ABC transporter ATP-binding protein, PAAT family</fullName>
    </submittedName>
</protein>
<sequence>MIKLQGLYKSYGAKNILNGIDIEVNKGETVAIIGPSGAGKSTALRCINILERPDKGTLTIGEKSYDLAKLTSKEILEIRQSTAMVFQNFSLFENKTALQNITLPLIKAKKINKDEAEKIAIENLTQVGLLDWKDHYPSQLSGGQQQRVGIARALALNPEVILFDEPTSALDPEKVQDVLEIIKRISKEQHITSVIVTHELEFALDVADKIMFLADGKVVEEGTAKEVLKNPKDERTVKFLGHFADKLEYVI</sequence>
<gene>
    <name evidence="8" type="ORF">SAMN02910451_02427</name>
</gene>
<feature type="domain" description="ABC transporter" evidence="7">
    <location>
        <begin position="2"/>
        <end position="240"/>
    </location>
</feature>
<keyword evidence="2" id="KW-0813">Transport</keyword>
<dbReference type="EMBL" id="FMUR01000015">
    <property type="protein sequence ID" value="SCY39280.1"/>
    <property type="molecule type" value="Genomic_DNA"/>
</dbReference>
<keyword evidence="4" id="KW-0547">Nucleotide-binding</keyword>
<evidence type="ECO:0000259" key="7">
    <source>
        <dbReference type="PROSITE" id="PS50893"/>
    </source>
</evidence>
<evidence type="ECO:0000313" key="8">
    <source>
        <dbReference type="EMBL" id="SCY39280.1"/>
    </source>
</evidence>
<dbReference type="GO" id="GO:0005886">
    <property type="term" value="C:plasma membrane"/>
    <property type="evidence" value="ECO:0007669"/>
    <property type="project" value="UniProtKB-SubCell"/>
</dbReference>
<evidence type="ECO:0000256" key="5">
    <source>
        <dbReference type="ARBA" id="ARBA00022840"/>
    </source>
</evidence>
<name>A0A1G5FKA2_9FIRM</name>
<dbReference type="InterPro" id="IPR030679">
    <property type="entry name" value="ABC_ATPase_HisP-typ"/>
</dbReference>
<dbReference type="GO" id="GO:0016887">
    <property type="term" value="F:ATP hydrolysis activity"/>
    <property type="evidence" value="ECO:0007669"/>
    <property type="project" value="InterPro"/>
</dbReference>
<dbReference type="PIRSF" id="PIRSF039085">
    <property type="entry name" value="ABC_ATPase_HisP"/>
    <property type="match status" value="1"/>
</dbReference>
<keyword evidence="6" id="KW-0472">Membrane</keyword>
<evidence type="ECO:0000313" key="9">
    <source>
        <dbReference type="Proteomes" id="UP000183047"/>
    </source>
</evidence>
<accession>A0A1G5FKA2</accession>
<dbReference type="InterPro" id="IPR003439">
    <property type="entry name" value="ABC_transporter-like_ATP-bd"/>
</dbReference>
<dbReference type="PROSITE" id="PS00211">
    <property type="entry name" value="ABC_TRANSPORTER_1"/>
    <property type="match status" value="1"/>
</dbReference>
<comment type="subcellular location">
    <subcellularLocation>
        <location evidence="1">Cell membrane</location>
        <topology evidence="1">Peripheral membrane protein</topology>
    </subcellularLocation>
</comment>
<dbReference type="InterPro" id="IPR017871">
    <property type="entry name" value="ABC_transporter-like_CS"/>
</dbReference>
<dbReference type="PANTHER" id="PTHR43166:SF35">
    <property type="entry name" value="L-CYSTINE IMPORT ATP-BINDING PROTEIN TCYN"/>
    <property type="match status" value="1"/>
</dbReference>
<keyword evidence="3" id="KW-1003">Cell membrane</keyword>
<dbReference type="PROSITE" id="PS50893">
    <property type="entry name" value="ABC_TRANSPORTER_2"/>
    <property type="match status" value="1"/>
</dbReference>
<dbReference type="RefSeq" id="WP_074462891.1">
    <property type="nucleotide sequence ID" value="NZ_FMUR01000015.1"/>
</dbReference>
<evidence type="ECO:0000256" key="3">
    <source>
        <dbReference type="ARBA" id="ARBA00022475"/>
    </source>
</evidence>
<dbReference type="Pfam" id="PF00005">
    <property type="entry name" value="ABC_tran"/>
    <property type="match status" value="1"/>
</dbReference>
<dbReference type="PANTHER" id="PTHR43166">
    <property type="entry name" value="AMINO ACID IMPORT ATP-BINDING PROTEIN"/>
    <property type="match status" value="1"/>
</dbReference>
<dbReference type="Proteomes" id="UP000183047">
    <property type="component" value="Unassembled WGS sequence"/>
</dbReference>
<evidence type="ECO:0000256" key="1">
    <source>
        <dbReference type="ARBA" id="ARBA00004202"/>
    </source>
</evidence>
<evidence type="ECO:0000256" key="2">
    <source>
        <dbReference type="ARBA" id="ARBA00022448"/>
    </source>
</evidence>
<dbReference type="InterPro" id="IPR003593">
    <property type="entry name" value="AAA+_ATPase"/>
</dbReference>
<dbReference type="OrthoDB" id="9804199at2"/>
<organism evidence="8 9">
    <name type="scientific">Butyrivibrio hungatei</name>
    <dbReference type="NCBI Taxonomy" id="185008"/>
    <lineage>
        <taxon>Bacteria</taxon>
        <taxon>Bacillati</taxon>
        <taxon>Bacillota</taxon>
        <taxon>Clostridia</taxon>
        <taxon>Lachnospirales</taxon>
        <taxon>Lachnospiraceae</taxon>
        <taxon>Butyrivibrio</taxon>
    </lineage>
</organism>
<keyword evidence="5 8" id="KW-0067">ATP-binding</keyword>
<dbReference type="SUPFAM" id="SSF52540">
    <property type="entry name" value="P-loop containing nucleoside triphosphate hydrolases"/>
    <property type="match status" value="1"/>
</dbReference>
<dbReference type="Gene3D" id="3.40.50.300">
    <property type="entry name" value="P-loop containing nucleotide triphosphate hydrolases"/>
    <property type="match status" value="1"/>
</dbReference>
<dbReference type="AlphaFoldDB" id="A0A1G5FKA2"/>
<reference evidence="9" key="1">
    <citation type="submission" date="2016-10" db="EMBL/GenBank/DDBJ databases">
        <authorList>
            <person name="Varghese N."/>
            <person name="Submissions S."/>
        </authorList>
    </citation>
    <scope>NUCLEOTIDE SEQUENCE [LARGE SCALE GENOMIC DNA]</scope>
    <source>
        <strain evidence="9">XBD2006</strain>
    </source>
</reference>
<dbReference type="GO" id="GO:0015424">
    <property type="term" value="F:ABC-type amino acid transporter activity"/>
    <property type="evidence" value="ECO:0007669"/>
    <property type="project" value="InterPro"/>
</dbReference>
<dbReference type="InterPro" id="IPR050086">
    <property type="entry name" value="MetN_ABC_transporter-like"/>
</dbReference>
<dbReference type="SMART" id="SM00382">
    <property type="entry name" value="AAA"/>
    <property type="match status" value="1"/>
</dbReference>
<dbReference type="GO" id="GO:0005524">
    <property type="term" value="F:ATP binding"/>
    <property type="evidence" value="ECO:0007669"/>
    <property type="project" value="UniProtKB-KW"/>
</dbReference>
<evidence type="ECO:0000256" key="4">
    <source>
        <dbReference type="ARBA" id="ARBA00022741"/>
    </source>
</evidence>
<dbReference type="InterPro" id="IPR027417">
    <property type="entry name" value="P-loop_NTPase"/>
</dbReference>
<proteinExistence type="predicted"/>
<evidence type="ECO:0000256" key="6">
    <source>
        <dbReference type="ARBA" id="ARBA00023136"/>
    </source>
</evidence>
<keyword evidence="9" id="KW-1185">Reference proteome</keyword>